<accession>A0A1G8PCC0</accession>
<dbReference type="Proteomes" id="UP000198606">
    <property type="component" value="Unassembled WGS sequence"/>
</dbReference>
<evidence type="ECO:0000313" key="2">
    <source>
        <dbReference type="Proteomes" id="UP000198606"/>
    </source>
</evidence>
<proteinExistence type="predicted"/>
<sequence>MYSLYAKTKENLRLATYAGRSICNPASAVLAHLFFDNRPILKKIRRAIKLLRLTPRYSHRGELVGDTYIWHCDREDQTRLALDIGCRLASGRKLSTSYVPSIKEDAYKSLDWSAMYAALKIVRTCKQPFVERLYIFSAVCYTIKHMKAIDKYGITERITSLISYNSANIPECFLVSACRQRGITTYSLQHGLYHRYRNECPIDIINYENVTAQTLLVWSEFCRAEIDAFHRDRDQVPGFNMQVAGYINPPHRQSVTDEPSAATGTHILCLLPGKRYVADSVKLLNELARLPEDYHLTIRLHPLLAGNAALIAALPAYATLDDSATLTEALSAQRYDLAIGFNTTSLFEVTLFDVPCALYRAPSLNLDAQDLPAFSNAEEIVDLLRSPADVRKLADYILGASLFRYGEITHQSINATGT</sequence>
<protein>
    <recommendedName>
        <fullName evidence="3">CDP-Glycerol:Poly(Glycerophosphate) glycerophosphotransferase</fullName>
    </recommendedName>
</protein>
<name>A0A1G8PCC0_9GAMM</name>
<dbReference type="RefSeq" id="WP_084308593.1">
    <property type="nucleotide sequence ID" value="NZ_FNDG01000028.1"/>
</dbReference>
<organism evidence="1 2">
    <name type="scientific">Phytopseudomonas flavescens</name>
    <dbReference type="NCBI Taxonomy" id="29435"/>
    <lineage>
        <taxon>Bacteria</taxon>
        <taxon>Pseudomonadati</taxon>
        <taxon>Pseudomonadota</taxon>
        <taxon>Gammaproteobacteria</taxon>
        <taxon>Pseudomonadales</taxon>
        <taxon>Pseudomonadaceae</taxon>
        <taxon>Phytopseudomonas</taxon>
    </lineage>
</organism>
<evidence type="ECO:0008006" key="3">
    <source>
        <dbReference type="Google" id="ProtNLM"/>
    </source>
</evidence>
<dbReference type="SUPFAM" id="SSF53756">
    <property type="entry name" value="UDP-Glycosyltransferase/glycogen phosphorylase"/>
    <property type="match status" value="1"/>
</dbReference>
<reference evidence="1 2" key="1">
    <citation type="submission" date="2016-10" db="EMBL/GenBank/DDBJ databases">
        <authorList>
            <person name="de Groot N.N."/>
        </authorList>
    </citation>
    <scope>NUCLEOTIDE SEQUENCE [LARGE SCALE GENOMIC DNA]</scope>
    <source>
        <strain evidence="1 2">LMG 18387</strain>
    </source>
</reference>
<dbReference type="AlphaFoldDB" id="A0A1G8PCC0"/>
<dbReference type="EMBL" id="FNDG01000028">
    <property type="protein sequence ID" value="SDI90092.1"/>
    <property type="molecule type" value="Genomic_DNA"/>
</dbReference>
<evidence type="ECO:0000313" key="1">
    <source>
        <dbReference type="EMBL" id="SDI90092.1"/>
    </source>
</evidence>
<gene>
    <name evidence="1" type="ORF">SAMN05216588_12817</name>
</gene>